<dbReference type="AlphaFoldDB" id="A0A1I7H006"/>
<dbReference type="Proteomes" id="UP000199138">
    <property type="component" value="Unassembled WGS sequence"/>
</dbReference>
<dbReference type="InterPro" id="IPR036514">
    <property type="entry name" value="SGNH_hydro_sf"/>
</dbReference>
<dbReference type="OrthoDB" id="9790057at2"/>
<proteinExistence type="predicted"/>
<dbReference type="InterPro" id="IPR051532">
    <property type="entry name" value="Ester_Hydrolysis_Enzymes"/>
</dbReference>
<keyword evidence="1" id="KW-0732">Signal</keyword>
<evidence type="ECO:0000256" key="1">
    <source>
        <dbReference type="SAM" id="SignalP"/>
    </source>
</evidence>
<dbReference type="RefSeq" id="WP_093025033.1">
    <property type="nucleotide sequence ID" value="NZ_FPBK01000006.1"/>
</dbReference>
<keyword evidence="4" id="KW-1185">Reference proteome</keyword>
<protein>
    <submittedName>
        <fullName evidence="3">Lysophospholipase L1</fullName>
    </submittedName>
</protein>
<dbReference type="STRING" id="1224947.SAMN05216480_106141"/>
<dbReference type="Gene3D" id="3.40.50.1110">
    <property type="entry name" value="SGNH hydrolase"/>
    <property type="match status" value="1"/>
</dbReference>
<gene>
    <name evidence="3" type="ORF">SAMN05216480_106141</name>
</gene>
<name>A0A1I7H006_9FLAO</name>
<dbReference type="PANTHER" id="PTHR30383">
    <property type="entry name" value="THIOESTERASE 1/PROTEASE 1/LYSOPHOSPHOLIPASE L1"/>
    <property type="match status" value="1"/>
</dbReference>
<organism evidence="3 4">
    <name type="scientific">Pustulibacterium marinum</name>
    <dbReference type="NCBI Taxonomy" id="1224947"/>
    <lineage>
        <taxon>Bacteria</taxon>
        <taxon>Pseudomonadati</taxon>
        <taxon>Bacteroidota</taxon>
        <taxon>Flavobacteriia</taxon>
        <taxon>Flavobacteriales</taxon>
        <taxon>Flavobacteriaceae</taxon>
        <taxon>Pustulibacterium</taxon>
    </lineage>
</organism>
<evidence type="ECO:0000259" key="2">
    <source>
        <dbReference type="Pfam" id="PF13472"/>
    </source>
</evidence>
<sequence>MNRIFLHITLFLVLVATSNMQAQESLYPKTVSNYHNDWTKGHYKERIATFQEAPLTHGGIVFIGNSITEQGKDWNEKFDTTQIYNRGIAGDVTDGVLLRLDEVIHSQPSKIFILIGINDLFSVHHKEDTRDLHYEQFVPSANYVAKNILAVVNQLHTALPETKIYVRTVLPTRETFLKKDILKVNRFLKKHAKDGSYTLIDLYSEFVDDNGLMTASLTRDGVHLTPEGYAKWVAFETPYISE</sequence>
<feature type="signal peptide" evidence="1">
    <location>
        <begin position="1"/>
        <end position="22"/>
    </location>
</feature>
<feature type="chain" id="PRO_5011768590" evidence="1">
    <location>
        <begin position="23"/>
        <end position="242"/>
    </location>
</feature>
<dbReference type="PANTHER" id="PTHR30383:SF5">
    <property type="entry name" value="SGNH HYDROLASE-TYPE ESTERASE DOMAIN-CONTAINING PROTEIN"/>
    <property type="match status" value="1"/>
</dbReference>
<accession>A0A1I7H006</accession>
<dbReference type="EMBL" id="FPBK01000006">
    <property type="protein sequence ID" value="SFU54005.1"/>
    <property type="molecule type" value="Genomic_DNA"/>
</dbReference>
<feature type="domain" description="SGNH hydrolase-type esterase" evidence="2">
    <location>
        <begin position="62"/>
        <end position="230"/>
    </location>
</feature>
<dbReference type="SUPFAM" id="SSF52266">
    <property type="entry name" value="SGNH hydrolase"/>
    <property type="match status" value="1"/>
</dbReference>
<dbReference type="Pfam" id="PF13472">
    <property type="entry name" value="Lipase_GDSL_2"/>
    <property type="match status" value="1"/>
</dbReference>
<dbReference type="InterPro" id="IPR013830">
    <property type="entry name" value="SGNH_hydro"/>
</dbReference>
<evidence type="ECO:0000313" key="3">
    <source>
        <dbReference type="EMBL" id="SFU54005.1"/>
    </source>
</evidence>
<dbReference type="GO" id="GO:0004622">
    <property type="term" value="F:phosphatidylcholine lysophospholipase activity"/>
    <property type="evidence" value="ECO:0007669"/>
    <property type="project" value="TreeGrafter"/>
</dbReference>
<evidence type="ECO:0000313" key="4">
    <source>
        <dbReference type="Proteomes" id="UP000199138"/>
    </source>
</evidence>
<reference evidence="3 4" key="1">
    <citation type="submission" date="2016-10" db="EMBL/GenBank/DDBJ databases">
        <authorList>
            <person name="de Groot N.N."/>
        </authorList>
    </citation>
    <scope>NUCLEOTIDE SEQUENCE [LARGE SCALE GENOMIC DNA]</scope>
    <source>
        <strain evidence="3 4">CGMCC 1.12333</strain>
    </source>
</reference>